<dbReference type="Pfam" id="PF01614">
    <property type="entry name" value="IclR_C"/>
    <property type="match status" value="2"/>
</dbReference>
<evidence type="ECO:0000256" key="3">
    <source>
        <dbReference type="ARBA" id="ARBA00023163"/>
    </source>
</evidence>
<proteinExistence type="predicted"/>
<evidence type="ECO:0000259" key="6">
    <source>
        <dbReference type="PROSITE" id="PS51078"/>
    </source>
</evidence>
<dbReference type="PANTHER" id="PTHR30136:SF34">
    <property type="entry name" value="TRANSCRIPTIONAL REGULATOR"/>
    <property type="match status" value="1"/>
</dbReference>
<accession>A0ABW6LI60</accession>
<feature type="region of interest" description="Disordered" evidence="4">
    <location>
        <begin position="265"/>
        <end position="284"/>
    </location>
</feature>
<dbReference type="PANTHER" id="PTHR30136">
    <property type="entry name" value="HELIX-TURN-HELIX TRANSCRIPTIONAL REGULATOR, ICLR FAMILY"/>
    <property type="match status" value="1"/>
</dbReference>
<dbReference type="RefSeq" id="WP_358291746.1">
    <property type="nucleotide sequence ID" value="NZ_JBEYGJ010000053.1"/>
</dbReference>
<gene>
    <name evidence="7" type="ORF">ACFYM3_26500</name>
</gene>
<dbReference type="InterPro" id="IPR029016">
    <property type="entry name" value="GAF-like_dom_sf"/>
</dbReference>
<organism evidence="7 8">
    <name type="scientific">Streptomyces massasporeus</name>
    <dbReference type="NCBI Taxonomy" id="67324"/>
    <lineage>
        <taxon>Bacteria</taxon>
        <taxon>Bacillati</taxon>
        <taxon>Actinomycetota</taxon>
        <taxon>Actinomycetes</taxon>
        <taxon>Kitasatosporales</taxon>
        <taxon>Streptomycetaceae</taxon>
        <taxon>Streptomyces</taxon>
    </lineage>
</organism>
<dbReference type="InterPro" id="IPR036388">
    <property type="entry name" value="WH-like_DNA-bd_sf"/>
</dbReference>
<dbReference type="InterPro" id="IPR014757">
    <property type="entry name" value="Tscrpt_reg_IclR_C"/>
</dbReference>
<comment type="caution">
    <text evidence="7">The sequence shown here is derived from an EMBL/GenBank/DDBJ whole genome shotgun (WGS) entry which is preliminary data.</text>
</comment>
<evidence type="ECO:0000256" key="1">
    <source>
        <dbReference type="ARBA" id="ARBA00023015"/>
    </source>
</evidence>
<dbReference type="PROSITE" id="PS51078">
    <property type="entry name" value="ICLR_ED"/>
    <property type="match status" value="2"/>
</dbReference>
<dbReference type="EMBL" id="JBIAFP010000017">
    <property type="protein sequence ID" value="MFE9228120.1"/>
    <property type="molecule type" value="Genomic_DNA"/>
</dbReference>
<dbReference type="InterPro" id="IPR050707">
    <property type="entry name" value="HTH_MetabolicPath_Reg"/>
</dbReference>
<dbReference type="SMART" id="SM00346">
    <property type="entry name" value="HTH_ICLR"/>
    <property type="match status" value="2"/>
</dbReference>
<evidence type="ECO:0000256" key="4">
    <source>
        <dbReference type="SAM" id="MobiDB-lite"/>
    </source>
</evidence>
<protein>
    <submittedName>
        <fullName evidence="7">IclR family transcriptional regulator C-terminal domain-containing protein</fullName>
    </submittedName>
</protein>
<dbReference type="Gene3D" id="3.30.450.40">
    <property type="match status" value="2"/>
</dbReference>
<evidence type="ECO:0000313" key="7">
    <source>
        <dbReference type="EMBL" id="MFE9228120.1"/>
    </source>
</evidence>
<evidence type="ECO:0000313" key="8">
    <source>
        <dbReference type="Proteomes" id="UP001601288"/>
    </source>
</evidence>
<feature type="domain" description="IclR-ED" evidence="6">
    <location>
        <begin position="84"/>
        <end position="269"/>
    </location>
</feature>
<keyword evidence="8" id="KW-1185">Reference proteome</keyword>
<dbReference type="Gene3D" id="1.10.10.10">
    <property type="entry name" value="Winged helix-like DNA-binding domain superfamily/Winged helix DNA-binding domain"/>
    <property type="match status" value="2"/>
</dbReference>
<dbReference type="SUPFAM" id="SSF55781">
    <property type="entry name" value="GAF domain-like"/>
    <property type="match status" value="2"/>
</dbReference>
<keyword evidence="3" id="KW-0804">Transcription</keyword>
<reference evidence="7 8" key="1">
    <citation type="submission" date="2024-10" db="EMBL/GenBank/DDBJ databases">
        <title>The Natural Products Discovery Center: Release of the First 8490 Sequenced Strains for Exploring Actinobacteria Biosynthetic Diversity.</title>
        <authorList>
            <person name="Kalkreuter E."/>
            <person name="Kautsar S.A."/>
            <person name="Yang D."/>
            <person name="Bader C.D."/>
            <person name="Teijaro C.N."/>
            <person name="Fluegel L."/>
            <person name="Davis C.M."/>
            <person name="Simpson J.R."/>
            <person name="Lauterbach L."/>
            <person name="Steele A.D."/>
            <person name="Gui C."/>
            <person name="Meng S."/>
            <person name="Li G."/>
            <person name="Viehrig K."/>
            <person name="Ye F."/>
            <person name="Su P."/>
            <person name="Kiefer A.F."/>
            <person name="Nichols A."/>
            <person name="Cepeda A.J."/>
            <person name="Yan W."/>
            <person name="Fan B."/>
            <person name="Jiang Y."/>
            <person name="Adhikari A."/>
            <person name="Zheng C.-J."/>
            <person name="Schuster L."/>
            <person name="Cowan T.M."/>
            <person name="Smanski M.J."/>
            <person name="Chevrette M.G."/>
            <person name="De Carvalho L.P.S."/>
            <person name="Shen B."/>
        </authorList>
    </citation>
    <scope>NUCLEOTIDE SEQUENCE [LARGE SCALE GENOMIC DNA]</scope>
    <source>
        <strain evidence="7 8">NPDC007066</strain>
    </source>
</reference>
<dbReference type="PROSITE" id="PS51077">
    <property type="entry name" value="HTH_ICLR"/>
    <property type="match status" value="1"/>
</dbReference>
<dbReference type="InterPro" id="IPR036390">
    <property type="entry name" value="WH_DNA-bd_sf"/>
</dbReference>
<feature type="domain" description="IclR-ED" evidence="6">
    <location>
        <begin position="357"/>
        <end position="541"/>
    </location>
</feature>
<dbReference type="InterPro" id="IPR005471">
    <property type="entry name" value="Tscrpt_reg_IclR_N"/>
</dbReference>
<name>A0ABW6LI60_9ACTN</name>
<dbReference type="Pfam" id="PF09339">
    <property type="entry name" value="HTH_IclR"/>
    <property type="match status" value="2"/>
</dbReference>
<keyword evidence="2" id="KW-0238">DNA-binding</keyword>
<feature type="domain" description="HTH iclR-type" evidence="5">
    <location>
        <begin position="296"/>
        <end position="356"/>
    </location>
</feature>
<dbReference type="NCBIfam" id="TIGR02431">
    <property type="entry name" value="pcaR_pcaU"/>
    <property type="match status" value="1"/>
</dbReference>
<sequence>MAAEAVARRVDELVTEQAPAEVVGPLMRGIGVLRALTDAGGREDLQQLAHRTSLPRATLDRITSTLDSLGYLRIEGREVMLAPPLMEVGSAYLSAVRIPELLGPHADALAEELDEGVTLTVPDQHGAHFVHSSKRDRRMGIVCSIGDRLPLDASAPGALLAATWSSDEWERHQAEHHCVRGPGHAQACTNDLRERAAAARSDGWSLDDQWLEPGLIAFGVPVHGPDGDLLCVVNVVSLIGRYPSAEALARAALPAARRAAAAMERELGPQQPVSRSGPMGSRVEDTRTLTTGRDFVESLARGLSVLTAFGEGRHALKSSDVARITGLPRATARRALITLDHLGYITNRGGLYRPNAAILSLGYAPLSRLTLSQLAQPHLTELSRRLSDSVSMSVLSGSEIVYVARAASIRLVTVDASVGTRLPAYATSMGRVLLADVPRDECAALLAASPLARLTPNTVTEVDELLRLLERTADCGYALVDEELEVGLRSMAVPVRGKDGEVLAAINMAMHPSRRTIAECFEQVLPALLATAEAVEGDLSAVPHSGRLQLT</sequence>
<evidence type="ECO:0000259" key="5">
    <source>
        <dbReference type="PROSITE" id="PS51077"/>
    </source>
</evidence>
<dbReference type="Proteomes" id="UP001601288">
    <property type="component" value="Unassembled WGS sequence"/>
</dbReference>
<dbReference type="InterPro" id="IPR012794">
    <property type="entry name" value="PcaR_PcaU"/>
</dbReference>
<keyword evidence="1" id="KW-0805">Transcription regulation</keyword>
<dbReference type="SUPFAM" id="SSF46785">
    <property type="entry name" value="Winged helix' DNA-binding domain"/>
    <property type="match status" value="2"/>
</dbReference>
<evidence type="ECO:0000256" key="2">
    <source>
        <dbReference type="ARBA" id="ARBA00023125"/>
    </source>
</evidence>